<dbReference type="RefSeq" id="WP_027123619.1">
    <property type="nucleotide sequence ID" value="NZ_CP103423.1"/>
</dbReference>
<dbReference type="InterPro" id="IPR050065">
    <property type="entry name" value="GlmU-like"/>
</dbReference>
<dbReference type="Pfam" id="PF00483">
    <property type="entry name" value="NTP_transferase"/>
    <property type="match status" value="1"/>
</dbReference>
<evidence type="ECO:0000313" key="5">
    <source>
        <dbReference type="Proteomes" id="UP001058364"/>
    </source>
</evidence>
<keyword evidence="2" id="KW-0548">Nucleotidyltransferase</keyword>
<evidence type="ECO:0000313" key="4">
    <source>
        <dbReference type="EMBL" id="UWD34197.1"/>
    </source>
</evidence>
<evidence type="ECO:0000256" key="1">
    <source>
        <dbReference type="ARBA" id="ARBA00022679"/>
    </source>
</evidence>
<dbReference type="GO" id="GO:0016740">
    <property type="term" value="F:transferase activity"/>
    <property type="evidence" value="ECO:0007669"/>
    <property type="project" value="UniProtKB-KW"/>
</dbReference>
<dbReference type="EMBL" id="CP103423">
    <property type="protein sequence ID" value="UWD34197.1"/>
    <property type="molecule type" value="Genomic_DNA"/>
</dbReference>
<gene>
    <name evidence="4" type="ORF">NX772_03895</name>
</gene>
<dbReference type="Gene3D" id="3.90.550.10">
    <property type="entry name" value="Spore Coat Polysaccharide Biosynthesis Protein SpsA, Chain A"/>
    <property type="match status" value="1"/>
</dbReference>
<feature type="domain" description="Nucleotidyl transferase" evidence="3">
    <location>
        <begin position="10"/>
        <end position="218"/>
    </location>
</feature>
<dbReference type="InterPro" id="IPR005835">
    <property type="entry name" value="NTP_transferase_dom"/>
</dbReference>
<dbReference type="Proteomes" id="UP001058364">
    <property type="component" value="Chromosome"/>
</dbReference>
<dbReference type="SUPFAM" id="SSF53448">
    <property type="entry name" value="Nucleotide-diphospho-sugar transferases"/>
    <property type="match status" value="1"/>
</dbReference>
<sequence length="243" mass="28353">MQKKDRAQIVILMAGNGSRFKEKGYTTDKPFIKVDNKTFLELTLESFHKNNSFILVMKKEFLSLYKDEIKEVSKKYKIKIFTTDKMTAGAASTALFIWKQINNKKPVIFADVDNFYLEKAAQKFLDFSIAQKFDAAVSTFNSSSAKFSYIKYKNNLVLETKEKEVVSDQAISGLYFFKSGKKFIDYCISLHIYDQKTKNEFYLSNIYNLMIEKKEKIGWMNIETKNYISLGTPEQLEEYLNKK</sequence>
<accession>A0ABY5TU52</accession>
<reference evidence="4" key="1">
    <citation type="submission" date="2022-08" db="EMBL/GenBank/DDBJ databases">
        <title>Complete genome sequence of Mycoplasma molare type strain H 542.</title>
        <authorList>
            <person name="Spergser J."/>
        </authorList>
    </citation>
    <scope>NUCLEOTIDE SEQUENCE</scope>
    <source>
        <strain evidence="4">H 542</strain>
    </source>
</reference>
<evidence type="ECO:0000259" key="3">
    <source>
        <dbReference type="Pfam" id="PF00483"/>
    </source>
</evidence>
<organism evidence="4 5">
    <name type="scientific">Mesomycoplasma molare</name>
    <dbReference type="NCBI Taxonomy" id="171288"/>
    <lineage>
        <taxon>Bacteria</taxon>
        <taxon>Bacillati</taxon>
        <taxon>Mycoplasmatota</taxon>
        <taxon>Mycoplasmoidales</taxon>
        <taxon>Metamycoplasmataceae</taxon>
        <taxon>Mesomycoplasma</taxon>
    </lineage>
</organism>
<name>A0ABY5TU52_9BACT</name>
<protein>
    <submittedName>
        <fullName evidence="4">NTP transferase domain-containing protein</fullName>
    </submittedName>
</protein>
<dbReference type="PANTHER" id="PTHR43584">
    <property type="entry name" value="NUCLEOTIDYL TRANSFERASE"/>
    <property type="match status" value="1"/>
</dbReference>
<dbReference type="PIRSF" id="PIRSF028162">
    <property type="entry name" value="BcbE_prd"/>
    <property type="match status" value="1"/>
</dbReference>
<evidence type="ECO:0000256" key="2">
    <source>
        <dbReference type="ARBA" id="ARBA00022695"/>
    </source>
</evidence>
<dbReference type="PANTHER" id="PTHR43584:SF8">
    <property type="entry name" value="N-ACETYLMURAMATE ALPHA-1-PHOSPHATE URIDYLYLTRANSFERASE"/>
    <property type="match status" value="1"/>
</dbReference>
<keyword evidence="5" id="KW-1185">Reference proteome</keyword>
<dbReference type="InterPro" id="IPR016873">
    <property type="entry name" value="Caps_polysacc_synth_BcbE_prd"/>
</dbReference>
<dbReference type="InterPro" id="IPR029044">
    <property type="entry name" value="Nucleotide-diphossugar_trans"/>
</dbReference>
<proteinExistence type="predicted"/>
<keyword evidence="1 4" id="KW-0808">Transferase</keyword>